<feature type="transmembrane region" description="Helical" evidence="6">
    <location>
        <begin position="128"/>
        <end position="150"/>
    </location>
</feature>
<evidence type="ECO:0000256" key="1">
    <source>
        <dbReference type="ARBA" id="ARBA00004651"/>
    </source>
</evidence>
<feature type="transmembrane region" description="Helical" evidence="6">
    <location>
        <begin position="20"/>
        <end position="45"/>
    </location>
</feature>
<dbReference type="Pfam" id="PF05425">
    <property type="entry name" value="CopD"/>
    <property type="match status" value="1"/>
</dbReference>
<dbReference type="Proteomes" id="UP000662814">
    <property type="component" value="Chromosome"/>
</dbReference>
<dbReference type="InterPro" id="IPR008457">
    <property type="entry name" value="Cu-R_CopD_dom"/>
</dbReference>
<feature type="transmembrane region" description="Helical" evidence="6">
    <location>
        <begin position="209"/>
        <end position="231"/>
    </location>
</feature>
<organism evidence="8 9">
    <name type="scientific">Paramicrobacterium chengjingii</name>
    <dbReference type="NCBI Taxonomy" id="2769067"/>
    <lineage>
        <taxon>Bacteria</taxon>
        <taxon>Bacillati</taxon>
        <taxon>Actinomycetota</taxon>
        <taxon>Actinomycetes</taxon>
        <taxon>Micrococcales</taxon>
        <taxon>Microbacteriaceae</taxon>
        <taxon>Paramicrobacterium</taxon>
    </lineage>
</organism>
<keyword evidence="3 6" id="KW-0812">Transmembrane</keyword>
<name>A0ABX6YGU1_9MICO</name>
<evidence type="ECO:0000256" key="5">
    <source>
        <dbReference type="ARBA" id="ARBA00023136"/>
    </source>
</evidence>
<dbReference type="InterPro" id="IPR032694">
    <property type="entry name" value="CopC/D"/>
</dbReference>
<keyword evidence="4 6" id="KW-1133">Transmembrane helix</keyword>
<feature type="domain" description="Copper resistance protein D" evidence="7">
    <location>
        <begin position="205"/>
        <end position="306"/>
    </location>
</feature>
<dbReference type="EMBL" id="CP061169">
    <property type="protein sequence ID" value="QPZ37971.1"/>
    <property type="molecule type" value="Genomic_DNA"/>
</dbReference>
<accession>A0ABX6YGU1</accession>
<reference evidence="8 9" key="1">
    <citation type="submission" date="2020-12" db="EMBL/GenBank/DDBJ databases">
        <title>Microbacterium sp. HY060.</title>
        <authorList>
            <person name="Zhou J."/>
        </authorList>
    </citation>
    <scope>NUCLEOTIDE SEQUENCE [LARGE SCALE GENOMIC DNA]</scope>
    <source>
        <strain evidence="8 9">HY60</strain>
    </source>
</reference>
<evidence type="ECO:0000259" key="7">
    <source>
        <dbReference type="Pfam" id="PF05425"/>
    </source>
</evidence>
<evidence type="ECO:0000256" key="2">
    <source>
        <dbReference type="ARBA" id="ARBA00022475"/>
    </source>
</evidence>
<feature type="transmembrane region" description="Helical" evidence="6">
    <location>
        <begin position="284"/>
        <end position="306"/>
    </location>
</feature>
<dbReference type="RefSeq" id="WP_166987826.1">
    <property type="nucleotide sequence ID" value="NZ_CP061169.1"/>
</dbReference>
<evidence type="ECO:0000256" key="4">
    <source>
        <dbReference type="ARBA" id="ARBA00022989"/>
    </source>
</evidence>
<feature type="transmembrane region" description="Helical" evidence="6">
    <location>
        <begin position="57"/>
        <end position="78"/>
    </location>
</feature>
<feature type="transmembrane region" description="Helical" evidence="6">
    <location>
        <begin position="98"/>
        <end position="121"/>
    </location>
</feature>
<evidence type="ECO:0000313" key="9">
    <source>
        <dbReference type="Proteomes" id="UP000662814"/>
    </source>
</evidence>
<proteinExistence type="predicted"/>
<evidence type="ECO:0000256" key="6">
    <source>
        <dbReference type="SAM" id="Phobius"/>
    </source>
</evidence>
<feature type="transmembrane region" description="Helical" evidence="6">
    <location>
        <begin position="243"/>
        <end position="263"/>
    </location>
</feature>
<dbReference type="PANTHER" id="PTHR34820:SF4">
    <property type="entry name" value="INNER MEMBRANE PROTEIN YEBZ"/>
    <property type="match status" value="1"/>
</dbReference>
<keyword evidence="2" id="KW-1003">Cell membrane</keyword>
<evidence type="ECO:0000313" key="8">
    <source>
        <dbReference type="EMBL" id="QPZ37971.1"/>
    </source>
</evidence>
<comment type="subcellular location">
    <subcellularLocation>
        <location evidence="1">Cell membrane</location>
        <topology evidence="1">Multi-pass membrane protein</topology>
    </subcellularLocation>
</comment>
<dbReference type="PANTHER" id="PTHR34820">
    <property type="entry name" value="INNER MEMBRANE PROTEIN YEBZ"/>
    <property type="match status" value="1"/>
</dbReference>
<sequence length="331" mass="34472">MLAHDGELMFATSPITENVALLVQIAHTLATLVFAGVVFCEVLVVRLRSTPRMLRRVRSAAGVAAIVLAPLLVVTQALRVSGRNLVDVVHPVAWVSAVWWQLAASGVLSVVGIAFALVMLAVRRRGGVPVVAGVAAVLAAAAAASVPVLLGHTQSVEPMWLIQIVDIVHLQVAAFWVGGTCALALYYAGVRAGERGGIATEAAHVTVRFSTIALVTVIVLTVAGVALAVLVFDEPEALVSTSYGRILVVKTVLVLCVGVAAGWNRRRLLPLIERQPNDEAAWAALRYAVLIEAALLVVVVVISGLLSDADPHGHSGVDAAAPAALAVPVRS</sequence>
<feature type="transmembrane region" description="Helical" evidence="6">
    <location>
        <begin position="170"/>
        <end position="188"/>
    </location>
</feature>
<keyword evidence="5 6" id="KW-0472">Membrane</keyword>
<protein>
    <submittedName>
        <fullName evidence="8">CopD family protein</fullName>
    </submittedName>
</protein>
<gene>
    <name evidence="8" type="ORF">HCR76_14345</name>
</gene>
<keyword evidence="9" id="KW-1185">Reference proteome</keyword>
<evidence type="ECO:0000256" key="3">
    <source>
        <dbReference type="ARBA" id="ARBA00022692"/>
    </source>
</evidence>